<evidence type="ECO:0000313" key="3">
    <source>
        <dbReference type="Proteomes" id="UP000193144"/>
    </source>
</evidence>
<accession>A0A1Y1XZH9</accession>
<dbReference type="AlphaFoldDB" id="A0A1Y1XZH9"/>
<reference evidence="2 3" key="1">
    <citation type="submission" date="2016-07" db="EMBL/GenBank/DDBJ databases">
        <title>Pervasive Adenine N6-methylation of Active Genes in Fungi.</title>
        <authorList>
            <consortium name="DOE Joint Genome Institute"/>
            <person name="Mondo S.J."/>
            <person name="Dannebaum R.O."/>
            <person name="Kuo R.C."/>
            <person name="Labutti K."/>
            <person name="Haridas S."/>
            <person name="Kuo A."/>
            <person name="Salamov A."/>
            <person name="Ahrendt S.R."/>
            <person name="Lipzen A."/>
            <person name="Sullivan W."/>
            <person name="Andreopoulos W.B."/>
            <person name="Clum A."/>
            <person name="Lindquist E."/>
            <person name="Daum C."/>
            <person name="Ramamoorthy G.K."/>
            <person name="Gryganskyi A."/>
            <person name="Culley D."/>
            <person name="Magnuson J.K."/>
            <person name="James T.Y."/>
            <person name="O'Malley M.A."/>
            <person name="Stajich J.E."/>
            <person name="Spatafora J.W."/>
            <person name="Visel A."/>
            <person name="Grigoriev I.V."/>
        </authorList>
    </citation>
    <scope>NUCLEOTIDE SEQUENCE [LARGE SCALE GENOMIC DNA]</scope>
    <source>
        <strain evidence="2 3">CBS 115471</strain>
    </source>
</reference>
<protein>
    <submittedName>
        <fullName evidence="2">Uncharacterized protein</fullName>
    </submittedName>
</protein>
<feature type="compositionally biased region" description="Low complexity" evidence="1">
    <location>
        <begin position="79"/>
        <end position="99"/>
    </location>
</feature>
<sequence length="202" mass="21766">MASAISEHTTPPKTTAGKTSMTMTIASILPTPPSSPSPSSCKAVVIPIASAATLPTTLPTTLPSQPVEHAQVLSQLKYTPAANATSTTNTRSTPRTTNNEPLAAGRPPSRTLTALKRDLRIDGWRCGAQTLGETECRHSILKENKILIDAQLVSMTDLTRACPDFEFGLLKLVMLVHYYQHDAGRPKERRIEARRLAFPPGG</sequence>
<feature type="region of interest" description="Disordered" evidence="1">
    <location>
        <begin position="1"/>
        <end position="20"/>
    </location>
</feature>
<dbReference type="Proteomes" id="UP000193144">
    <property type="component" value="Unassembled WGS sequence"/>
</dbReference>
<evidence type="ECO:0000256" key="1">
    <source>
        <dbReference type="SAM" id="MobiDB-lite"/>
    </source>
</evidence>
<comment type="caution">
    <text evidence="2">The sequence shown here is derived from an EMBL/GenBank/DDBJ whole genome shotgun (WGS) entry which is preliminary data.</text>
</comment>
<keyword evidence="3" id="KW-1185">Reference proteome</keyword>
<name>A0A1Y1XZH9_9PLEO</name>
<evidence type="ECO:0000313" key="2">
    <source>
        <dbReference type="EMBL" id="ORX91139.1"/>
    </source>
</evidence>
<gene>
    <name evidence="2" type="ORF">BCR34DRAFT_670129</name>
</gene>
<proteinExistence type="predicted"/>
<feature type="region of interest" description="Disordered" evidence="1">
    <location>
        <begin position="78"/>
        <end position="108"/>
    </location>
</feature>
<organism evidence="2 3">
    <name type="scientific">Clohesyomyces aquaticus</name>
    <dbReference type="NCBI Taxonomy" id="1231657"/>
    <lineage>
        <taxon>Eukaryota</taxon>
        <taxon>Fungi</taxon>
        <taxon>Dikarya</taxon>
        <taxon>Ascomycota</taxon>
        <taxon>Pezizomycotina</taxon>
        <taxon>Dothideomycetes</taxon>
        <taxon>Pleosporomycetidae</taxon>
        <taxon>Pleosporales</taxon>
        <taxon>Lindgomycetaceae</taxon>
        <taxon>Clohesyomyces</taxon>
    </lineage>
</organism>
<dbReference type="EMBL" id="MCFA01000486">
    <property type="protein sequence ID" value="ORX91139.1"/>
    <property type="molecule type" value="Genomic_DNA"/>
</dbReference>